<evidence type="ECO:0000256" key="1">
    <source>
        <dbReference type="SAM" id="MobiDB-lite"/>
    </source>
</evidence>
<dbReference type="Proteomes" id="UP001501166">
    <property type="component" value="Unassembled WGS sequence"/>
</dbReference>
<reference evidence="3" key="1">
    <citation type="journal article" date="2019" name="Int. J. Syst. Evol. Microbiol.">
        <title>The Global Catalogue of Microorganisms (GCM) 10K type strain sequencing project: providing services to taxonomists for standard genome sequencing and annotation.</title>
        <authorList>
            <consortium name="The Broad Institute Genomics Platform"/>
            <consortium name="The Broad Institute Genome Sequencing Center for Infectious Disease"/>
            <person name="Wu L."/>
            <person name="Ma J."/>
        </authorList>
    </citation>
    <scope>NUCLEOTIDE SEQUENCE [LARGE SCALE GENOMIC DNA]</scope>
    <source>
        <strain evidence="3">JCM 12662</strain>
    </source>
</reference>
<dbReference type="EMBL" id="BAAACW010000005">
    <property type="protein sequence ID" value="GAA0351064.1"/>
    <property type="molecule type" value="Genomic_DNA"/>
</dbReference>
<dbReference type="Pfam" id="PF00494">
    <property type="entry name" value="SQS_PSY"/>
    <property type="match status" value="1"/>
</dbReference>
<feature type="compositionally biased region" description="Low complexity" evidence="1">
    <location>
        <begin position="270"/>
        <end position="280"/>
    </location>
</feature>
<evidence type="ECO:0000313" key="3">
    <source>
        <dbReference type="Proteomes" id="UP001501166"/>
    </source>
</evidence>
<dbReference type="Gene3D" id="1.10.600.10">
    <property type="entry name" value="Farnesyl Diphosphate Synthase"/>
    <property type="match status" value="1"/>
</dbReference>
<organism evidence="2 3">
    <name type="scientific">Alkalibacterium iburiense</name>
    <dbReference type="NCBI Taxonomy" id="290589"/>
    <lineage>
        <taxon>Bacteria</taxon>
        <taxon>Bacillati</taxon>
        <taxon>Bacillota</taxon>
        <taxon>Bacilli</taxon>
        <taxon>Lactobacillales</taxon>
        <taxon>Carnobacteriaceae</taxon>
        <taxon>Alkalibacterium</taxon>
    </lineage>
</organism>
<evidence type="ECO:0000313" key="2">
    <source>
        <dbReference type="EMBL" id="GAA0351064.1"/>
    </source>
</evidence>
<dbReference type="InterPro" id="IPR008949">
    <property type="entry name" value="Isoprenoid_synthase_dom_sf"/>
</dbReference>
<feature type="region of interest" description="Disordered" evidence="1">
    <location>
        <begin position="257"/>
        <end position="280"/>
    </location>
</feature>
<accession>A0ABP3GST4</accession>
<name>A0ABP3GST4_9LACT</name>
<proteinExistence type="predicted"/>
<dbReference type="InterPro" id="IPR002060">
    <property type="entry name" value="Squ/phyt_synthse"/>
</dbReference>
<feature type="compositionally biased region" description="Basic and acidic residues" evidence="1">
    <location>
        <begin position="257"/>
        <end position="269"/>
    </location>
</feature>
<comment type="caution">
    <text evidence="2">The sequence shown here is derived from an EMBL/GenBank/DDBJ whole genome shotgun (WGS) entry which is preliminary data.</text>
</comment>
<dbReference type="InterPro" id="IPR044844">
    <property type="entry name" value="Trans_IPPS_euk-type"/>
</dbReference>
<dbReference type="RefSeq" id="WP_343752758.1">
    <property type="nucleotide sequence ID" value="NZ_BAAACW010000005.1"/>
</dbReference>
<dbReference type="PANTHER" id="PTHR11626">
    <property type="entry name" value="FARNESYL-DIPHOSPHATE FARNESYLTRANSFERASE"/>
    <property type="match status" value="1"/>
</dbReference>
<keyword evidence="3" id="KW-1185">Reference proteome</keyword>
<gene>
    <name evidence="2" type="ORF">GCM10008932_00300</name>
</gene>
<sequence length="280" mass="32325">MLKKNKFPKDVMRVLKETSRTFYIPIKLLKKDLKEAVSTAYLVYRAIDEIEDHEDIPNDVISTILMQLSELFKHPFTEEEYFAIIAPIKDQLPEVSVRLVDWIEACPETAQPIVRETGSEMAYGMSKWADKNWDVRTKEDLDDYTYYVAGIVGVLLSKLWNWSYGYDGDKDFELSIGFGRGLQAVNILRNEEEDLDERGVSFVPDGWTRADLFAYAEENLAKADLYMETLTDKSTIVFCKLPLAFAHKSLDAMKEGREKMNREEVEETVRQVTSEVEADE</sequence>
<dbReference type="PANTHER" id="PTHR11626:SF2">
    <property type="entry name" value="SQUALENE SYNTHASE"/>
    <property type="match status" value="1"/>
</dbReference>
<protein>
    <recommendedName>
        <fullName evidence="4">Farnesyl-diphosphate farnesyltransferase</fullName>
    </recommendedName>
</protein>
<dbReference type="SUPFAM" id="SSF48576">
    <property type="entry name" value="Terpenoid synthases"/>
    <property type="match status" value="1"/>
</dbReference>
<evidence type="ECO:0008006" key="4">
    <source>
        <dbReference type="Google" id="ProtNLM"/>
    </source>
</evidence>